<dbReference type="EMBL" id="JAABLP010000001">
    <property type="protein sequence ID" value="NBN62086.1"/>
    <property type="molecule type" value="Genomic_DNA"/>
</dbReference>
<dbReference type="SUPFAM" id="SSF50249">
    <property type="entry name" value="Nucleic acid-binding proteins"/>
    <property type="match status" value="1"/>
</dbReference>
<keyword evidence="3" id="KW-1185">Reference proteome</keyword>
<feature type="compositionally biased region" description="Acidic residues" evidence="1">
    <location>
        <begin position="205"/>
        <end position="215"/>
    </location>
</feature>
<dbReference type="Gene3D" id="2.40.50.140">
    <property type="entry name" value="Nucleic acid-binding proteins"/>
    <property type="match status" value="1"/>
</dbReference>
<dbReference type="InterPro" id="IPR012340">
    <property type="entry name" value="NA-bd_OB-fold"/>
</dbReference>
<feature type="region of interest" description="Disordered" evidence="1">
    <location>
        <begin position="184"/>
        <end position="215"/>
    </location>
</feature>
<dbReference type="InterPro" id="IPR022595">
    <property type="entry name" value="Enc34_ssDNA-bd"/>
</dbReference>
<reference evidence="2 3" key="1">
    <citation type="submission" date="2020-01" db="EMBL/GenBank/DDBJ databases">
        <authorList>
            <person name="Peng S.Y."/>
            <person name="Li J."/>
            <person name="Wang M."/>
            <person name="Wang L."/>
            <person name="Wang C.Q."/>
            <person name="Wang J.R."/>
        </authorList>
    </citation>
    <scope>NUCLEOTIDE SEQUENCE [LARGE SCALE GENOMIC DNA]</scope>
    <source>
        <strain evidence="2 3">XCT-34</strain>
    </source>
</reference>
<dbReference type="RefSeq" id="WP_161672751.1">
    <property type="nucleotide sequence ID" value="NZ_JAABLP010000001.1"/>
</dbReference>
<evidence type="ECO:0000256" key="1">
    <source>
        <dbReference type="SAM" id="MobiDB-lite"/>
    </source>
</evidence>
<protein>
    <submittedName>
        <fullName evidence="2">DUF2815 family protein</fullName>
    </submittedName>
</protein>
<comment type="caution">
    <text evidence="2">The sequence shown here is derived from an EMBL/GenBank/DDBJ whole genome shotgun (WGS) entry which is preliminary data.</text>
</comment>
<dbReference type="Proteomes" id="UP000541347">
    <property type="component" value="Unassembled WGS sequence"/>
</dbReference>
<accession>A0ABW9ZC46</accession>
<organism evidence="2 3">
    <name type="scientific">Pannonibacter tanglangensis</name>
    <dbReference type="NCBI Taxonomy" id="2750084"/>
    <lineage>
        <taxon>Bacteria</taxon>
        <taxon>Pseudomonadati</taxon>
        <taxon>Pseudomonadota</taxon>
        <taxon>Alphaproteobacteria</taxon>
        <taxon>Hyphomicrobiales</taxon>
        <taxon>Stappiaceae</taxon>
        <taxon>Pannonibacter</taxon>
    </lineage>
</organism>
<name>A0ABW9ZC46_9HYPH</name>
<proteinExistence type="predicted"/>
<gene>
    <name evidence="2" type="ORF">GWI71_00165</name>
</gene>
<dbReference type="Pfam" id="PF10991">
    <property type="entry name" value="Enc34_ssDNA-bd"/>
    <property type="match status" value="1"/>
</dbReference>
<sequence length="215" mass="23778">MADRYEYSDKKMTAPFRAMFVKLFDKPEVDEKTGRKTWSVTAILESADDAKLYRDLFNAAAKKLWGEKAAAMVKNPKFRSPFKDGGSVVTREGELYAGFEPGQVVVRMNTKQGAPGVVDRMARPVVNFAGQTMTDKANGLYEEIEANAIYSGCFMRATVVAQAYDRSDGFGVSFKLDNLQKVRDGERVGGGGRAKPENDFQPIDAADDFEEDLLG</sequence>
<evidence type="ECO:0000313" key="2">
    <source>
        <dbReference type="EMBL" id="NBN62086.1"/>
    </source>
</evidence>
<evidence type="ECO:0000313" key="3">
    <source>
        <dbReference type="Proteomes" id="UP000541347"/>
    </source>
</evidence>